<feature type="region of interest" description="Disordered" evidence="1">
    <location>
        <begin position="447"/>
        <end position="485"/>
    </location>
</feature>
<evidence type="ECO:0000313" key="2">
    <source>
        <dbReference type="EMBL" id="KAF5360516.1"/>
    </source>
</evidence>
<name>A0A8H5LKC6_9AGAR</name>
<evidence type="ECO:0000313" key="3">
    <source>
        <dbReference type="Proteomes" id="UP000559027"/>
    </source>
</evidence>
<keyword evidence="3" id="KW-1185">Reference proteome</keyword>
<organism evidence="2 3">
    <name type="scientific">Leucocoprinus leucothites</name>
    <dbReference type="NCBI Taxonomy" id="201217"/>
    <lineage>
        <taxon>Eukaryota</taxon>
        <taxon>Fungi</taxon>
        <taxon>Dikarya</taxon>
        <taxon>Basidiomycota</taxon>
        <taxon>Agaricomycotina</taxon>
        <taxon>Agaricomycetes</taxon>
        <taxon>Agaricomycetidae</taxon>
        <taxon>Agaricales</taxon>
        <taxon>Agaricineae</taxon>
        <taxon>Agaricaceae</taxon>
        <taxon>Leucocoprinus</taxon>
    </lineage>
</organism>
<dbReference type="EMBL" id="JAACJO010000003">
    <property type="protein sequence ID" value="KAF5360516.1"/>
    <property type="molecule type" value="Genomic_DNA"/>
</dbReference>
<proteinExistence type="predicted"/>
<dbReference type="AlphaFoldDB" id="A0A8H5LKC6"/>
<protein>
    <submittedName>
        <fullName evidence="2">Uncharacterized protein</fullName>
    </submittedName>
</protein>
<gene>
    <name evidence="2" type="ORF">D9756_004501</name>
</gene>
<evidence type="ECO:0000256" key="1">
    <source>
        <dbReference type="SAM" id="MobiDB-lite"/>
    </source>
</evidence>
<accession>A0A8H5LKC6</accession>
<feature type="compositionally biased region" description="Basic residues" evidence="1">
    <location>
        <begin position="447"/>
        <end position="456"/>
    </location>
</feature>
<comment type="caution">
    <text evidence="2">The sequence shown here is derived from an EMBL/GenBank/DDBJ whole genome shotgun (WGS) entry which is preliminary data.</text>
</comment>
<dbReference type="Proteomes" id="UP000559027">
    <property type="component" value="Unassembled WGS sequence"/>
</dbReference>
<reference evidence="2 3" key="1">
    <citation type="journal article" date="2020" name="ISME J.">
        <title>Uncovering the hidden diversity of litter-decomposition mechanisms in mushroom-forming fungi.</title>
        <authorList>
            <person name="Floudas D."/>
            <person name="Bentzer J."/>
            <person name="Ahren D."/>
            <person name="Johansson T."/>
            <person name="Persson P."/>
            <person name="Tunlid A."/>
        </authorList>
    </citation>
    <scope>NUCLEOTIDE SEQUENCE [LARGE SCALE GENOMIC DNA]</scope>
    <source>
        <strain evidence="2 3">CBS 146.42</strain>
    </source>
</reference>
<sequence>METQGQENLWRTNSNFTSLPWTTNFWSIVQGERLSGTKQYFELEYWPDIQAYLTAIDKFEVEEMPVNFSFQEFVGKVKGPGNDSKRAKTRAFQFLLAYRIVDLMYFAFGNGPVVDHWVIEKKPEEIHPSLGDTTSDWVELLQEGRGFTFGLGTQARSQASLETNGTSGVSPIQLPFDWLGGASAEAEDTKTLLSLYSAVVEASTMGRTNVIKANLSAAALFIAYVNRTGRLLLANRQQLKKKTLYGPSDDLRMLQIPTSMATAIYTAAVLTPLALFGTMNLCTNRVLSRDIARAWFRARSGKALLHLQVERLLWRAIFLSGFGKVSLREALASVWQGIEYLIPKLEMTHRALRIEIVTGQFKDELIGPQKDEEEEDLYEEFMAPLFSSATPIASSFLEYEQSHVTRINNQELSAFDIAEERLVEEMVKEESEALGQEGRGLVTVAGRKTRARKPRRVPASDDTSDMEGDLPATKRRRVARSEEAGGRRSLAGQLVTALRRCLETNQANLEDSKITVFKFDSKVQIRDFQEALNTIEAEYESLKAQNAVILFKWKGGELRIEMKET</sequence>